<proteinExistence type="predicted"/>
<evidence type="ECO:0000313" key="3">
    <source>
        <dbReference type="Proteomes" id="UP001054902"/>
    </source>
</evidence>
<comment type="caution">
    <text evidence="2">The sequence shown here is derived from an EMBL/GenBank/DDBJ whole genome shotgun (WGS) entry which is preliminary data.</text>
</comment>
<feature type="region of interest" description="Disordered" evidence="1">
    <location>
        <begin position="83"/>
        <end position="190"/>
    </location>
</feature>
<dbReference type="Proteomes" id="UP001054902">
    <property type="component" value="Unassembled WGS sequence"/>
</dbReference>
<keyword evidence="3" id="KW-1185">Reference proteome</keyword>
<sequence>MIGKILFQEKHVLLRIQQSLCKTTNMIAGYLFLEWRKNMSRNNLIKKNITQTEAFDFGVSDIARLRQEMAILIKELHGIYKRSRGNRRKSTNSLPTFRTTRILTRSQMNQTTHQEDNQLQGKNRIEISQGRKKKQKSSNDLPAFRTTRSMTRGGMNQTTHQEDNQLQGKNRIEISQGRKKKQNSSDDLPALRTTRILTRSQMNQTTHQEYNQLLDKKKIEVFQLGTYQGRKRSSTNGCTVISPLVVVNHLQSVGCGIPDQKINEVIDEIAPIILSRVRRKHGYSGYSYIWPTDVHSFLMVDEKLLEEKMFVGIETGNIFDSQKINAYIDMLQNGEASTKRGFFLEKQIRNQ</sequence>
<accession>A0AAD3CR33</accession>
<evidence type="ECO:0000313" key="2">
    <source>
        <dbReference type="EMBL" id="GFH50621.1"/>
    </source>
</evidence>
<protein>
    <submittedName>
        <fullName evidence="2">Uncharacterized protein</fullName>
    </submittedName>
</protein>
<gene>
    <name evidence="2" type="ORF">CTEN210_07097</name>
</gene>
<name>A0AAD3CR33_9STRA</name>
<feature type="compositionally biased region" description="Polar residues" evidence="1">
    <location>
        <begin position="91"/>
        <end position="121"/>
    </location>
</feature>
<evidence type="ECO:0000256" key="1">
    <source>
        <dbReference type="SAM" id="MobiDB-lite"/>
    </source>
</evidence>
<dbReference type="EMBL" id="BLLK01000040">
    <property type="protein sequence ID" value="GFH50621.1"/>
    <property type="molecule type" value="Genomic_DNA"/>
</dbReference>
<feature type="compositionally biased region" description="Polar residues" evidence="1">
    <location>
        <begin position="146"/>
        <end position="168"/>
    </location>
</feature>
<organism evidence="2 3">
    <name type="scientific">Chaetoceros tenuissimus</name>
    <dbReference type="NCBI Taxonomy" id="426638"/>
    <lineage>
        <taxon>Eukaryota</taxon>
        <taxon>Sar</taxon>
        <taxon>Stramenopiles</taxon>
        <taxon>Ochrophyta</taxon>
        <taxon>Bacillariophyta</taxon>
        <taxon>Coscinodiscophyceae</taxon>
        <taxon>Chaetocerotophycidae</taxon>
        <taxon>Chaetocerotales</taxon>
        <taxon>Chaetocerotaceae</taxon>
        <taxon>Chaetoceros</taxon>
    </lineage>
</organism>
<dbReference type="AlphaFoldDB" id="A0AAD3CR33"/>
<reference evidence="2 3" key="1">
    <citation type="journal article" date="2021" name="Sci. Rep.">
        <title>The genome of the diatom Chaetoceros tenuissimus carries an ancient integrated fragment of an extant virus.</title>
        <authorList>
            <person name="Hongo Y."/>
            <person name="Kimura K."/>
            <person name="Takaki Y."/>
            <person name="Yoshida Y."/>
            <person name="Baba S."/>
            <person name="Kobayashi G."/>
            <person name="Nagasaki K."/>
            <person name="Hano T."/>
            <person name="Tomaru Y."/>
        </authorList>
    </citation>
    <scope>NUCLEOTIDE SEQUENCE [LARGE SCALE GENOMIC DNA]</scope>
    <source>
        <strain evidence="2 3">NIES-3715</strain>
    </source>
</reference>